<feature type="signal peptide" evidence="3">
    <location>
        <begin position="1"/>
        <end position="24"/>
    </location>
</feature>
<comment type="caution">
    <text evidence="5">The sequence shown here is derived from an EMBL/GenBank/DDBJ whole genome shotgun (WGS) entry which is preliminary data.</text>
</comment>
<name>A0A7W2FNP4_9VIBR</name>
<dbReference type="InterPro" id="IPR001064">
    <property type="entry name" value="Beta/gamma_crystallin"/>
</dbReference>
<dbReference type="SUPFAM" id="SSF49695">
    <property type="entry name" value="gamma-Crystallin-like"/>
    <property type="match status" value="1"/>
</dbReference>
<dbReference type="Gene3D" id="2.60.20.10">
    <property type="entry name" value="Crystallins"/>
    <property type="match status" value="1"/>
</dbReference>
<dbReference type="RefSeq" id="WP_182106668.1">
    <property type="nucleotide sequence ID" value="NZ_JACFYF010000001.1"/>
</dbReference>
<dbReference type="EMBL" id="JACFYF010000001">
    <property type="protein sequence ID" value="MBA5761459.1"/>
    <property type="molecule type" value="Genomic_DNA"/>
</dbReference>
<sequence>MLTKLKFIICSIFIGLSISPFTFAQEITYICTLKPFTDTFVEAGRSEKSAKRNVREQCENSYGEGSMFCRSKDATCKVSNSYQDSHSKITNQGAVIYQNRQMTGRYLFIENDIPDLNVFKFDNQLRSFSIPRGWRVRFYVGTNYTGDYYTRDGGSQNADGFEGVISSIRIISR</sequence>
<feature type="domain" description="Beta/gamma crystallin 'Greek key'" evidence="4">
    <location>
        <begin position="93"/>
        <end position="171"/>
    </location>
</feature>
<comment type="similarity">
    <text evidence="1">Belongs to the beta/gamma-crystallin family.</text>
</comment>
<feature type="chain" id="PRO_5030959173" description="Beta/gamma crystallin 'Greek key' domain-containing protein" evidence="3">
    <location>
        <begin position="25"/>
        <end position="173"/>
    </location>
</feature>
<dbReference type="SMART" id="SM00247">
    <property type="entry name" value="XTALbg"/>
    <property type="match status" value="1"/>
</dbReference>
<evidence type="ECO:0000256" key="2">
    <source>
        <dbReference type="ARBA" id="ARBA00022737"/>
    </source>
</evidence>
<dbReference type="Proteomes" id="UP000571701">
    <property type="component" value="Unassembled WGS sequence"/>
</dbReference>
<dbReference type="AlphaFoldDB" id="A0A7W2FNP4"/>
<evidence type="ECO:0000313" key="6">
    <source>
        <dbReference type="Proteomes" id="UP000571701"/>
    </source>
</evidence>
<keyword evidence="3" id="KW-0732">Signal</keyword>
<organism evidence="5 6">
    <name type="scientific">Vibrio marinisediminis</name>
    <dbReference type="NCBI Taxonomy" id="2758441"/>
    <lineage>
        <taxon>Bacteria</taxon>
        <taxon>Pseudomonadati</taxon>
        <taxon>Pseudomonadota</taxon>
        <taxon>Gammaproteobacteria</taxon>
        <taxon>Vibrionales</taxon>
        <taxon>Vibrionaceae</taxon>
        <taxon>Vibrio</taxon>
    </lineage>
</organism>
<evidence type="ECO:0000256" key="3">
    <source>
        <dbReference type="SAM" id="SignalP"/>
    </source>
</evidence>
<proteinExistence type="inferred from homology"/>
<gene>
    <name evidence="5" type="ORF">H2O73_03800</name>
</gene>
<dbReference type="InterPro" id="IPR011024">
    <property type="entry name" value="G_crystallin-like"/>
</dbReference>
<protein>
    <recommendedName>
        <fullName evidence="4">Beta/gamma crystallin 'Greek key' domain-containing protein</fullName>
    </recommendedName>
</protein>
<evidence type="ECO:0000259" key="4">
    <source>
        <dbReference type="SMART" id="SM00247"/>
    </source>
</evidence>
<reference evidence="5 6" key="1">
    <citation type="submission" date="2020-07" db="EMBL/GenBank/DDBJ databases">
        <title>Vibrio marinisediminis sp. nov., isolated from marine sediment.</title>
        <authorList>
            <person name="Ji X."/>
        </authorList>
    </citation>
    <scope>NUCLEOTIDE SEQUENCE [LARGE SCALE GENOMIC DNA]</scope>
    <source>
        <strain evidence="5 6">404</strain>
    </source>
</reference>
<evidence type="ECO:0000313" key="5">
    <source>
        <dbReference type="EMBL" id="MBA5761459.1"/>
    </source>
</evidence>
<accession>A0A7W2FNP4</accession>
<keyword evidence="2" id="KW-0677">Repeat</keyword>
<evidence type="ECO:0000256" key="1">
    <source>
        <dbReference type="ARBA" id="ARBA00009646"/>
    </source>
</evidence>
<keyword evidence="6" id="KW-1185">Reference proteome</keyword>